<evidence type="ECO:0000256" key="1">
    <source>
        <dbReference type="ARBA" id="ARBA00010790"/>
    </source>
</evidence>
<evidence type="ECO:0000313" key="6">
    <source>
        <dbReference type="Proteomes" id="UP000799429"/>
    </source>
</evidence>
<dbReference type="GO" id="GO:0005975">
    <property type="term" value="P:carbohydrate metabolic process"/>
    <property type="evidence" value="ECO:0007669"/>
    <property type="project" value="InterPro"/>
</dbReference>
<dbReference type="FunFam" id="2.60.40.1210:FF:000004">
    <property type="entry name" value="Cellobiose dehydrogenase"/>
    <property type="match status" value="1"/>
</dbReference>
<dbReference type="Pfam" id="PF16010">
    <property type="entry name" value="CDH-cyt"/>
    <property type="match status" value="1"/>
</dbReference>
<dbReference type="InterPro" id="IPR007867">
    <property type="entry name" value="GMC_OxRtase_C"/>
</dbReference>
<dbReference type="SMART" id="SM00236">
    <property type="entry name" value="fCBD"/>
    <property type="match status" value="1"/>
</dbReference>
<dbReference type="InterPro" id="IPR000172">
    <property type="entry name" value="GMC_OxRdtase_N"/>
</dbReference>
<evidence type="ECO:0000256" key="2">
    <source>
        <dbReference type="ARBA" id="ARBA00022729"/>
    </source>
</evidence>
<dbReference type="Pfam" id="PF00734">
    <property type="entry name" value="CBM_1"/>
    <property type="match status" value="1"/>
</dbReference>
<dbReference type="GO" id="GO:0016614">
    <property type="term" value="F:oxidoreductase activity, acting on CH-OH group of donors"/>
    <property type="evidence" value="ECO:0007669"/>
    <property type="project" value="InterPro"/>
</dbReference>
<keyword evidence="3" id="KW-0285">Flavoprotein</keyword>
<gene>
    <name evidence="5" type="ORF">M501DRAFT_929024</name>
</gene>
<dbReference type="Pfam" id="PF05199">
    <property type="entry name" value="GMC_oxred_C"/>
    <property type="match status" value="1"/>
</dbReference>
<comment type="caution">
    <text evidence="5">The sequence shown here is derived from an EMBL/GenBank/DDBJ whole genome shotgun (WGS) entry which is preliminary data.</text>
</comment>
<dbReference type="AlphaFoldDB" id="A0A9P4SEK3"/>
<dbReference type="InterPro" id="IPR053208">
    <property type="entry name" value="GMC_Oxidoreductase_CD"/>
</dbReference>
<evidence type="ECO:0000259" key="4">
    <source>
        <dbReference type="PROSITE" id="PS00623"/>
    </source>
</evidence>
<dbReference type="Pfam" id="PF13450">
    <property type="entry name" value="NAD_binding_8"/>
    <property type="match status" value="1"/>
</dbReference>
<evidence type="ECO:0000256" key="3">
    <source>
        <dbReference type="RuleBase" id="RU003968"/>
    </source>
</evidence>
<dbReference type="PANTHER" id="PTHR47190">
    <property type="entry name" value="DEHYDROGENASE, PUTATIVE-RELATED"/>
    <property type="match status" value="1"/>
</dbReference>
<feature type="domain" description="Glucose-methanol-choline oxidoreductase N-terminal" evidence="4">
    <location>
        <begin position="328"/>
        <end position="351"/>
    </location>
</feature>
<dbReference type="SUPFAM" id="SSF51905">
    <property type="entry name" value="FAD/NAD(P)-binding domain"/>
    <property type="match status" value="1"/>
</dbReference>
<proteinExistence type="inferred from homology"/>
<dbReference type="Proteomes" id="UP000799429">
    <property type="component" value="Unassembled WGS sequence"/>
</dbReference>
<dbReference type="OrthoDB" id="413885at2759"/>
<dbReference type="SUPFAM" id="SSF57180">
    <property type="entry name" value="Cellulose-binding domain"/>
    <property type="match status" value="1"/>
</dbReference>
<keyword evidence="3" id="KW-0274">FAD</keyword>
<organism evidence="5 6">
    <name type="scientific">Patellaria atrata CBS 101060</name>
    <dbReference type="NCBI Taxonomy" id="1346257"/>
    <lineage>
        <taxon>Eukaryota</taxon>
        <taxon>Fungi</taxon>
        <taxon>Dikarya</taxon>
        <taxon>Ascomycota</taxon>
        <taxon>Pezizomycotina</taxon>
        <taxon>Dothideomycetes</taxon>
        <taxon>Dothideomycetes incertae sedis</taxon>
        <taxon>Patellariales</taxon>
        <taxon>Patellariaceae</taxon>
        <taxon>Patellaria</taxon>
    </lineage>
</organism>
<dbReference type="CDD" id="cd09630">
    <property type="entry name" value="CDH_like_cytochrome"/>
    <property type="match status" value="1"/>
</dbReference>
<dbReference type="EMBL" id="MU006091">
    <property type="protein sequence ID" value="KAF2841371.1"/>
    <property type="molecule type" value="Genomic_DNA"/>
</dbReference>
<dbReference type="PROSITE" id="PS00623">
    <property type="entry name" value="GMC_OXRED_1"/>
    <property type="match status" value="1"/>
</dbReference>
<accession>A0A9P4SEK3</accession>
<keyword evidence="6" id="KW-1185">Reference proteome</keyword>
<dbReference type="Gene3D" id="3.50.50.60">
    <property type="entry name" value="FAD/NAD(P)-binding domain"/>
    <property type="match status" value="1"/>
</dbReference>
<protein>
    <submittedName>
        <fullName evidence="5">Carbohydrate-binding module family 1 protein</fullName>
    </submittedName>
</protein>
<sequence length="821" mass="88725">MCRSKFDLKFLINAVIGAQAQDTFIDPQTDIVFQRYSVADGQTTGGFQFGYVLPTTSSTWDEYIGYMVGSRINGQGFTGFSHGGGMPASLLLVAWVDGEQVRTSFRWAGGYTEPEIYTGNATLTQIAHSINETHFTLTYRCQWCWYWNQEGAEGQNPPNSDFQLLGWAQADRSPNPPTSNEGSVIQHNNGFGLFGANPENARNSAYSSWAASATAEPTATATVTSTTSAVPTCTATTAPTETYDYIVVGAGAGGIPIADKLSEAGKKVLLLERGPTSSGRWGGEVRENWRPDWLDGTNLTRFDVPGLCNQIWVDSAGIACSDIDQMAGCVLGGGTAVNAALWWKPPAIDWDYNFPAGWKAKDLAAAVSRTFQRIPGTDHPSKDGKLYYQEGFNVLSTALSRAGWKSVTANKQPDLKNKTYSLTPYMFENGERGGPLATYLVTASKRSNFKLMTNASVRRIVRKGGHATGVELEGGNCYTINLTPNTGRVILSAGTFGSTKILFRSGIGPEDQLKVVAGSATDGASFINSTEWIKTPVGMNLNDHVNTDMIVSHPNVTFYDFYEAWTDPIPEDKDRYLANRTGILTQAAPNIGPVFWEEISGSDGVTRQLQYTARVEGPDSLDPHYMTISQYLGRGSTSRGRLTITPRLSMVVSDAPYLKTAGDKAAVIQGVANIQAALSKFPNLTFVYPAPNQTAEAYVNSIEVSSAKRRSNHWIGTSKIGTDSGVKGGTAVLDLNAQVYGTDNIHVVDASIFPGHVATNPSSLIVAAAEHAAARILALPKLRPQDKFSQCGGLSYDGPRNCVEGSKCTYFHDWLSQVCNI</sequence>
<reference evidence="5" key="1">
    <citation type="journal article" date="2020" name="Stud. Mycol.">
        <title>101 Dothideomycetes genomes: a test case for predicting lifestyles and emergence of pathogens.</title>
        <authorList>
            <person name="Haridas S."/>
            <person name="Albert R."/>
            <person name="Binder M."/>
            <person name="Bloem J."/>
            <person name="Labutti K."/>
            <person name="Salamov A."/>
            <person name="Andreopoulos B."/>
            <person name="Baker S."/>
            <person name="Barry K."/>
            <person name="Bills G."/>
            <person name="Bluhm B."/>
            <person name="Cannon C."/>
            <person name="Castanera R."/>
            <person name="Culley D."/>
            <person name="Daum C."/>
            <person name="Ezra D."/>
            <person name="Gonzalez J."/>
            <person name="Henrissat B."/>
            <person name="Kuo A."/>
            <person name="Liang C."/>
            <person name="Lipzen A."/>
            <person name="Lutzoni F."/>
            <person name="Magnuson J."/>
            <person name="Mondo S."/>
            <person name="Nolan M."/>
            <person name="Ohm R."/>
            <person name="Pangilinan J."/>
            <person name="Park H.-J."/>
            <person name="Ramirez L."/>
            <person name="Alfaro M."/>
            <person name="Sun H."/>
            <person name="Tritt A."/>
            <person name="Yoshinaga Y."/>
            <person name="Zwiers L.-H."/>
            <person name="Turgeon B."/>
            <person name="Goodwin S."/>
            <person name="Spatafora J."/>
            <person name="Crous P."/>
            <person name="Grigoriev I."/>
        </authorList>
    </citation>
    <scope>NUCLEOTIDE SEQUENCE</scope>
    <source>
        <strain evidence="5">CBS 101060</strain>
    </source>
</reference>
<dbReference type="InterPro" id="IPR036188">
    <property type="entry name" value="FAD/NAD-bd_sf"/>
</dbReference>
<comment type="similarity">
    <text evidence="1 3">Belongs to the GMC oxidoreductase family.</text>
</comment>
<dbReference type="GO" id="GO:0050660">
    <property type="term" value="F:flavin adenine dinucleotide binding"/>
    <property type="evidence" value="ECO:0007669"/>
    <property type="project" value="InterPro"/>
</dbReference>
<dbReference type="Pfam" id="PF00732">
    <property type="entry name" value="GMC_oxred_N"/>
    <property type="match status" value="1"/>
</dbReference>
<dbReference type="GO" id="GO:0030248">
    <property type="term" value="F:cellulose binding"/>
    <property type="evidence" value="ECO:0007669"/>
    <property type="project" value="InterPro"/>
</dbReference>
<dbReference type="SUPFAM" id="SSF54373">
    <property type="entry name" value="FAD-linked reductases, C-terminal domain"/>
    <property type="match status" value="1"/>
</dbReference>
<dbReference type="SUPFAM" id="SSF49344">
    <property type="entry name" value="CBD9-like"/>
    <property type="match status" value="1"/>
</dbReference>
<name>A0A9P4SEK3_9PEZI</name>
<evidence type="ECO:0000313" key="5">
    <source>
        <dbReference type="EMBL" id="KAF2841371.1"/>
    </source>
</evidence>
<keyword evidence="2" id="KW-0732">Signal</keyword>
<dbReference type="PANTHER" id="PTHR47190:SF2">
    <property type="entry name" value="CELLOBIOSE DEHYDROGENASE (AFU_ORTHOLOGUE AFUA_2G17620)"/>
    <property type="match status" value="1"/>
</dbReference>
<dbReference type="InterPro" id="IPR000254">
    <property type="entry name" value="CBD"/>
</dbReference>
<dbReference type="Gene3D" id="2.60.40.1210">
    <property type="entry name" value="Cellobiose dehydrogenase, cytochrome domain"/>
    <property type="match status" value="1"/>
</dbReference>
<dbReference type="Gene3D" id="3.30.410.10">
    <property type="entry name" value="Cholesterol Oxidase, domain 2"/>
    <property type="match status" value="1"/>
</dbReference>
<dbReference type="GO" id="GO:0005576">
    <property type="term" value="C:extracellular region"/>
    <property type="evidence" value="ECO:0007669"/>
    <property type="project" value="InterPro"/>
</dbReference>
<dbReference type="InterPro" id="IPR035971">
    <property type="entry name" value="CBD_sf"/>
</dbReference>
<dbReference type="InterPro" id="IPR015920">
    <property type="entry name" value="Cellobiose_DH-like_cyt"/>
</dbReference>